<accession>A0A1R2CK59</accession>
<dbReference type="Pfam" id="PF24681">
    <property type="entry name" value="Kelch_KLHDC2_KLHL20_DRC7"/>
    <property type="match status" value="1"/>
</dbReference>
<keyword evidence="2" id="KW-0677">Repeat</keyword>
<evidence type="ECO:0000313" key="7">
    <source>
        <dbReference type="Proteomes" id="UP000187209"/>
    </source>
</evidence>
<feature type="domain" description="Attractin/MKLN-like beta-propeller" evidence="5">
    <location>
        <begin position="43"/>
        <end position="242"/>
    </location>
</feature>
<dbReference type="InterPro" id="IPR015915">
    <property type="entry name" value="Kelch-typ_b-propeller"/>
</dbReference>
<dbReference type="CDD" id="cd00185">
    <property type="entry name" value="TNFRSF"/>
    <property type="match status" value="1"/>
</dbReference>
<dbReference type="InterPro" id="IPR051568">
    <property type="entry name" value="LZTR1/Attractin"/>
</dbReference>
<keyword evidence="3" id="KW-0812">Transmembrane</keyword>
<feature type="transmembrane region" description="Helical" evidence="3">
    <location>
        <begin position="809"/>
        <end position="836"/>
    </location>
</feature>
<evidence type="ECO:0000256" key="2">
    <source>
        <dbReference type="ARBA" id="ARBA00022737"/>
    </source>
</evidence>
<dbReference type="PANTHER" id="PTHR46376:SF1">
    <property type="entry name" value="LEUCINE-ZIPPER-LIKE TRANSCRIPTIONAL REGULATOR 1"/>
    <property type="match status" value="1"/>
</dbReference>
<comment type="caution">
    <text evidence="6">The sequence shown here is derived from an EMBL/GenBank/DDBJ whole genome shotgun (WGS) entry which is preliminary data.</text>
</comment>
<evidence type="ECO:0000256" key="4">
    <source>
        <dbReference type="SAM" id="SignalP"/>
    </source>
</evidence>
<evidence type="ECO:0000313" key="6">
    <source>
        <dbReference type="EMBL" id="OMJ89424.1"/>
    </source>
</evidence>
<reference evidence="6 7" key="1">
    <citation type="submission" date="2016-11" db="EMBL/GenBank/DDBJ databases">
        <title>The macronuclear genome of Stentor coeruleus: a giant cell with tiny introns.</title>
        <authorList>
            <person name="Slabodnick M."/>
            <person name="Ruby J.G."/>
            <person name="Reiff S.B."/>
            <person name="Swart E.C."/>
            <person name="Gosai S."/>
            <person name="Prabakaran S."/>
            <person name="Witkowska E."/>
            <person name="Larue G.E."/>
            <person name="Fisher S."/>
            <person name="Freeman R.M."/>
            <person name="Gunawardena J."/>
            <person name="Chu W."/>
            <person name="Stover N.A."/>
            <person name="Gregory B.D."/>
            <person name="Nowacki M."/>
            <person name="Derisi J."/>
            <person name="Roy S.W."/>
            <person name="Marshall W.F."/>
            <person name="Sood P."/>
        </authorList>
    </citation>
    <scope>NUCLEOTIDE SEQUENCE [LARGE SCALE GENOMIC DNA]</scope>
    <source>
        <strain evidence="6">WM001</strain>
    </source>
</reference>
<dbReference type="AlphaFoldDB" id="A0A1R2CK59"/>
<organism evidence="6 7">
    <name type="scientific">Stentor coeruleus</name>
    <dbReference type="NCBI Taxonomy" id="5963"/>
    <lineage>
        <taxon>Eukaryota</taxon>
        <taxon>Sar</taxon>
        <taxon>Alveolata</taxon>
        <taxon>Ciliophora</taxon>
        <taxon>Postciliodesmatophora</taxon>
        <taxon>Heterotrichea</taxon>
        <taxon>Heterotrichida</taxon>
        <taxon>Stentoridae</taxon>
        <taxon>Stentor</taxon>
    </lineage>
</organism>
<feature type="transmembrane region" description="Helical" evidence="3">
    <location>
        <begin position="752"/>
        <end position="775"/>
    </location>
</feature>
<dbReference type="SUPFAM" id="SSF117281">
    <property type="entry name" value="Kelch motif"/>
    <property type="match status" value="3"/>
</dbReference>
<dbReference type="InterPro" id="IPR056737">
    <property type="entry name" value="Beta-prop_ATRN-MKLN-like"/>
</dbReference>
<dbReference type="PANTHER" id="PTHR46376">
    <property type="entry name" value="LEUCINE-ZIPPER-LIKE TRANSCRIPTIONAL REGULATOR 1"/>
    <property type="match status" value="1"/>
</dbReference>
<protein>
    <recommendedName>
        <fullName evidence="5">Attractin/MKLN-like beta-propeller domain-containing protein</fullName>
    </recommendedName>
</protein>
<dbReference type="Gene3D" id="2.120.10.80">
    <property type="entry name" value="Kelch-type beta propeller"/>
    <property type="match status" value="3"/>
</dbReference>
<name>A0A1R2CK59_9CILI</name>
<dbReference type="GO" id="GO:0005794">
    <property type="term" value="C:Golgi apparatus"/>
    <property type="evidence" value="ECO:0007669"/>
    <property type="project" value="TreeGrafter"/>
</dbReference>
<keyword evidence="3" id="KW-0472">Membrane</keyword>
<feature type="chain" id="PRO_5012232691" description="Attractin/MKLN-like beta-propeller domain-containing protein" evidence="4">
    <location>
        <begin position="23"/>
        <end position="1141"/>
    </location>
</feature>
<proteinExistence type="predicted"/>
<evidence type="ECO:0000259" key="5">
    <source>
        <dbReference type="Pfam" id="PF24981"/>
    </source>
</evidence>
<evidence type="ECO:0000256" key="3">
    <source>
        <dbReference type="SAM" id="Phobius"/>
    </source>
</evidence>
<dbReference type="OrthoDB" id="10250130at2759"/>
<keyword evidence="3" id="KW-1133">Transmembrane helix</keyword>
<feature type="transmembrane region" description="Helical" evidence="3">
    <location>
        <begin position="1043"/>
        <end position="1065"/>
    </location>
</feature>
<feature type="signal peptide" evidence="4">
    <location>
        <begin position="1"/>
        <end position="22"/>
    </location>
</feature>
<sequence>MTILHFLIPICVLSIEFKHIQAPPEARVNANVFYLKSQDELLIILGDKGRKKSFDEIWVYSLQKDHWLEILSVSEYSPGPRTGHCAVYFEDKSEIYIYGGHKYIGISNELWKYNILYKSWSKGKENPSISGAYKHSCACSQTDLYVFGGFITDSFSNSVFKYNILSEDWEEIVTTGEKPSPRHSASLHYYENSLYVWGGNTINNNLYTLDLNTLHWTSTSTTIPSFYSHSSIIYNNFLYILFGLSSGISNTWVYKLDIITSQVVNKTDYQNSLLPRSSFSLTPYNSSQAFIFGGNSTSDYLNDVWLFDLESGVFKEISSSFYAPNSRSMHQMVTLGNELYIFGGKNSDKLYFLNRFNDLQAYDIMKNTWSLISASGDIPSSRHSFSMASNGLSLYLFGGKSSDKVLNDFYVYNKRSTSWTAISTNTIITERDGACMAYAFPYFFIFGGKSENDVLFNDLWIIDERTFEIISINPSSESPTPVAYHNCFATTQSDDISFYIVSGKTQGNSAISSMWKFSYNKSSWTLILSDPALNRYDASLIKTGSYVFLFGGRNSLENCITSVAIITIKDTYNIKVLDSECEDNDYCVFNKCLISSASTSASNKIYIHGGLMQDLLIKSEKASNDFLSLNINQLISSNYCSIGSYILSISDELICKICDKGYYCNIENSTSVIACPKGTFNKYYGASSLLSCEPCDYGTCNPLEGQYTCKDCPIGYICNAGCEEPILSYLSTSIIQSSQPDLFPNNIQEANYYKYIAMWIIISSGVTIILMSRVFNKCRKFVRKLDMFKAGHNYIDGAKMILNKTYIGGYYTVMFGSLLAYMIISTLITLLVNYYYESKSLVPFITVADDYTILGNLIIEIEFNEYGGECVDLFGNCKNEIKANVDGISGQLSYSCSKIDKVCKVNWKCENCDVINDSTLTVELQELNSFASSLAVKIISDSSIPEGQSEISLSIFPEIQGYIFRGSNPSIIPVQFIPSVFLSDMSKYPSKLTGYHLSIINSPTPGSSMPVIDLPTNSNLKLNIHVNREENVLLTKRYTTSNWVQSLILLLGTGFGFSELCYLIMRNHERAYKKIHNLLKSRNLKNIVLKSAKKIAASLIDSSLKRYSKCDPSGFSTSLQDQRLTLEITEDVNLDYDDDDD</sequence>
<dbReference type="Pfam" id="PF24981">
    <property type="entry name" value="Beta-prop_ATRN-LZTR1"/>
    <property type="match status" value="1"/>
</dbReference>
<dbReference type="Proteomes" id="UP000187209">
    <property type="component" value="Unassembled WGS sequence"/>
</dbReference>
<evidence type="ECO:0000256" key="1">
    <source>
        <dbReference type="ARBA" id="ARBA00022441"/>
    </source>
</evidence>
<keyword evidence="4" id="KW-0732">Signal</keyword>
<keyword evidence="1" id="KW-0880">Kelch repeat</keyword>
<dbReference type="SMART" id="SM01411">
    <property type="entry name" value="Ephrin_rec_like"/>
    <property type="match status" value="1"/>
</dbReference>
<dbReference type="EMBL" id="MPUH01000126">
    <property type="protein sequence ID" value="OMJ89424.1"/>
    <property type="molecule type" value="Genomic_DNA"/>
</dbReference>
<gene>
    <name evidence="6" type="ORF">SteCoe_8423</name>
</gene>
<keyword evidence="7" id="KW-1185">Reference proteome</keyword>